<dbReference type="EMBL" id="CP051680">
    <property type="protein sequence ID" value="QJD86621.1"/>
    <property type="molecule type" value="Genomic_DNA"/>
</dbReference>
<dbReference type="Pfam" id="PF08592">
    <property type="entry name" value="Anthrone_oxy"/>
    <property type="match status" value="1"/>
</dbReference>
<gene>
    <name evidence="2" type="ORF">HH215_27915</name>
</gene>
<sequence length="159" mass="17303">MDEIVYYFIIIAAIGSGMVAGVLFAFSAFVMKALNRLSAEQSIAAMQSINITVLNPLCSVLFFGTGLITLFILITSFNRWNDPDAIYLLAGSASYLIALFITGAFNVPLNNKLAVVNPAANDGAQKWGSFVAKWMIWNHIRTLACVASSAFLLIAFHMQ</sequence>
<proteinExistence type="predicted"/>
<feature type="transmembrane region" description="Helical" evidence="1">
    <location>
        <begin position="6"/>
        <end position="30"/>
    </location>
</feature>
<feature type="transmembrane region" description="Helical" evidence="1">
    <location>
        <begin position="86"/>
        <end position="107"/>
    </location>
</feature>
<dbReference type="KEGG" id="cheb:HH215_27915"/>
<evidence type="ECO:0000313" key="3">
    <source>
        <dbReference type="Proteomes" id="UP000502248"/>
    </source>
</evidence>
<protein>
    <submittedName>
        <fullName evidence="2">DUF1772 domain-containing protein</fullName>
    </submittedName>
</protein>
<evidence type="ECO:0000313" key="2">
    <source>
        <dbReference type="EMBL" id="QJD86621.1"/>
    </source>
</evidence>
<feature type="transmembrane region" description="Helical" evidence="1">
    <location>
        <begin position="51"/>
        <end position="74"/>
    </location>
</feature>
<reference evidence="2 3" key="1">
    <citation type="submission" date="2020-04" db="EMBL/GenBank/DDBJ databases">
        <title>Genome sequencing of novel species.</title>
        <authorList>
            <person name="Heo J."/>
            <person name="Kim S.-J."/>
            <person name="Kim J.-S."/>
            <person name="Hong S.-B."/>
            <person name="Kwon S.-W."/>
        </authorList>
    </citation>
    <scope>NUCLEOTIDE SEQUENCE [LARGE SCALE GENOMIC DNA]</scope>
    <source>
        <strain evidence="2 3">MFER-1</strain>
    </source>
</reference>
<dbReference type="AlphaFoldDB" id="A0A7Z2VNJ7"/>
<dbReference type="RefSeq" id="WP_169282870.1">
    <property type="nucleotide sequence ID" value="NZ_CP051680.1"/>
</dbReference>
<keyword evidence="1" id="KW-0472">Membrane</keyword>
<accession>A0A7Z2VNJ7</accession>
<dbReference type="InterPro" id="IPR013901">
    <property type="entry name" value="Anthrone_oxy"/>
</dbReference>
<keyword evidence="1" id="KW-0812">Transmembrane</keyword>
<dbReference type="Proteomes" id="UP000502248">
    <property type="component" value="Chromosome"/>
</dbReference>
<keyword evidence="1" id="KW-1133">Transmembrane helix</keyword>
<keyword evidence="3" id="KW-1185">Reference proteome</keyword>
<feature type="transmembrane region" description="Helical" evidence="1">
    <location>
        <begin position="140"/>
        <end position="158"/>
    </location>
</feature>
<evidence type="ECO:0000256" key="1">
    <source>
        <dbReference type="SAM" id="Phobius"/>
    </source>
</evidence>
<organism evidence="2 3">
    <name type="scientific">Cohnella herbarum</name>
    <dbReference type="NCBI Taxonomy" id="2728023"/>
    <lineage>
        <taxon>Bacteria</taxon>
        <taxon>Bacillati</taxon>
        <taxon>Bacillota</taxon>
        <taxon>Bacilli</taxon>
        <taxon>Bacillales</taxon>
        <taxon>Paenibacillaceae</taxon>
        <taxon>Cohnella</taxon>
    </lineage>
</organism>
<name>A0A7Z2VNJ7_9BACL</name>